<evidence type="ECO:0000259" key="2">
    <source>
        <dbReference type="Pfam" id="PF00496"/>
    </source>
</evidence>
<feature type="domain" description="Solute-binding protein family 5" evidence="2">
    <location>
        <begin position="432"/>
        <end position="722"/>
    </location>
</feature>
<dbReference type="RefSeq" id="WP_145053381.1">
    <property type="nucleotide sequence ID" value="NZ_CP036433.1"/>
</dbReference>
<organism evidence="3 4">
    <name type="scientific">Lignipirellula cremea</name>
    <dbReference type="NCBI Taxonomy" id="2528010"/>
    <lineage>
        <taxon>Bacteria</taxon>
        <taxon>Pseudomonadati</taxon>
        <taxon>Planctomycetota</taxon>
        <taxon>Planctomycetia</taxon>
        <taxon>Pirellulales</taxon>
        <taxon>Pirellulaceae</taxon>
        <taxon>Lignipirellula</taxon>
    </lineage>
</organism>
<keyword evidence="1" id="KW-0472">Membrane</keyword>
<evidence type="ECO:0000256" key="1">
    <source>
        <dbReference type="SAM" id="Phobius"/>
    </source>
</evidence>
<dbReference type="InterPro" id="IPR000914">
    <property type="entry name" value="SBP_5_dom"/>
</dbReference>
<dbReference type="PANTHER" id="PTHR30290">
    <property type="entry name" value="PERIPLASMIC BINDING COMPONENT OF ABC TRANSPORTER"/>
    <property type="match status" value="1"/>
</dbReference>
<dbReference type="SUPFAM" id="SSF53850">
    <property type="entry name" value="Periplasmic binding protein-like II"/>
    <property type="match status" value="1"/>
</dbReference>
<evidence type="ECO:0000313" key="4">
    <source>
        <dbReference type="Proteomes" id="UP000317648"/>
    </source>
</evidence>
<dbReference type="GO" id="GO:0015833">
    <property type="term" value="P:peptide transport"/>
    <property type="evidence" value="ECO:0007669"/>
    <property type="project" value="TreeGrafter"/>
</dbReference>
<accession>A0A518DSG5</accession>
<dbReference type="InterPro" id="IPR039424">
    <property type="entry name" value="SBP_5"/>
</dbReference>
<dbReference type="Gene3D" id="3.10.105.10">
    <property type="entry name" value="Dipeptide-binding Protein, Domain 3"/>
    <property type="match status" value="1"/>
</dbReference>
<dbReference type="PANTHER" id="PTHR30290:SF83">
    <property type="entry name" value="ABC TRANSPORTER SUBSTRATE-BINDING PROTEIN"/>
    <property type="match status" value="1"/>
</dbReference>
<dbReference type="Proteomes" id="UP000317648">
    <property type="component" value="Chromosome"/>
</dbReference>
<keyword evidence="1" id="KW-0812">Transmembrane</keyword>
<dbReference type="Gene3D" id="3.40.190.10">
    <property type="entry name" value="Periplasmic binding protein-like II"/>
    <property type="match status" value="1"/>
</dbReference>
<evidence type="ECO:0000313" key="3">
    <source>
        <dbReference type="EMBL" id="QDU94728.1"/>
    </source>
</evidence>
<dbReference type="KEGG" id="lcre:Pla8534_25340"/>
<feature type="transmembrane region" description="Helical" evidence="1">
    <location>
        <begin position="38"/>
        <end position="59"/>
    </location>
</feature>
<sequence>MRLHTPANRYPATSPTLRRRDCCSRSGWSLLRSCGLQFALRVGLLSALLVSLAAGLGMAQGPPKAPPSGLLLDGSPYDYLQLPDKDGVPFEVHIEALDKPPAVGAQTLVYVLFPEVDTPRRMLKWEKRDDYIYRNWPTLLMEEAKDLIRQNETTKAYSNLLYLKTNFPETPGLDEAFKEFLYLDIIQMAKEKRYAESLSSLEQLFRRDPEYRSASGPAQSAMLAALISRMTDNLYEEKRYPAMRVFLYRIQNEYVGNRSAAAKLPDVAAAVTRQLDILLEDAKKGVEQARTLLAGKQFQAARLEARKAQGIWPEVPGVGELLQEIADTERVIHVGVSQPVRQLDPVSINDWGARRVGRLTLRTLLRFVGQGADGGEYMSPLGAVEWDEDARLLSFLLRRNDSPLEGRASTPLEISQRLLDLANPAASAYYPQWARLLQSVSIENADKLVAQIRFQHVHPRALLKRLVTPRAESLSESEALDGLYVIEKDSGDELLLQANPDYAGAGERLRILETVYPTASDAYVALKRGEIDLCDRLFPADAARLHQEPSSASQVMLGRYDLPTLHMLVPNDRSPHMQRKTFRRAIEYGLNRQVVLEQNLLGGRELPGCRVLSGPFPIEVPNNVGLGYAYDDRIMPREWEPKLAIMLAQLAERELAQLAKARNETVPERTTLVLAHPATEVARIASGAFAEQLSAIGIKVVTKELPPGVYNDPERDYDLLYAEISMSEPLVDARAVFGENGVAPFSGPYIDLALRRLDEAPNWDHARRRLNDLHRIVASDIAVIPLYQVMEHFAYHRSLQGITQRRLNLYDEVDNWRLRPLEVATVSSP</sequence>
<dbReference type="AlphaFoldDB" id="A0A518DSG5"/>
<protein>
    <submittedName>
        <fullName evidence="3">Bacterial extracellular solute-binding protein, family 5 Middle</fullName>
    </submittedName>
</protein>
<keyword evidence="1" id="KW-1133">Transmembrane helix</keyword>
<dbReference type="OrthoDB" id="281192at2"/>
<dbReference type="GO" id="GO:1904680">
    <property type="term" value="F:peptide transmembrane transporter activity"/>
    <property type="evidence" value="ECO:0007669"/>
    <property type="project" value="TreeGrafter"/>
</dbReference>
<name>A0A518DSG5_9BACT</name>
<keyword evidence="4" id="KW-1185">Reference proteome</keyword>
<dbReference type="EMBL" id="CP036433">
    <property type="protein sequence ID" value="QDU94728.1"/>
    <property type="molecule type" value="Genomic_DNA"/>
</dbReference>
<gene>
    <name evidence="3" type="ORF">Pla8534_25340</name>
</gene>
<proteinExistence type="predicted"/>
<reference evidence="3 4" key="1">
    <citation type="submission" date="2019-02" db="EMBL/GenBank/DDBJ databases">
        <title>Deep-cultivation of Planctomycetes and their phenomic and genomic characterization uncovers novel biology.</title>
        <authorList>
            <person name="Wiegand S."/>
            <person name="Jogler M."/>
            <person name="Boedeker C."/>
            <person name="Pinto D."/>
            <person name="Vollmers J."/>
            <person name="Rivas-Marin E."/>
            <person name="Kohn T."/>
            <person name="Peeters S.H."/>
            <person name="Heuer A."/>
            <person name="Rast P."/>
            <person name="Oberbeckmann S."/>
            <person name="Bunk B."/>
            <person name="Jeske O."/>
            <person name="Meyerdierks A."/>
            <person name="Storesund J.E."/>
            <person name="Kallscheuer N."/>
            <person name="Luecker S."/>
            <person name="Lage O.M."/>
            <person name="Pohl T."/>
            <person name="Merkel B.J."/>
            <person name="Hornburger P."/>
            <person name="Mueller R.-W."/>
            <person name="Bruemmer F."/>
            <person name="Labrenz M."/>
            <person name="Spormann A.M."/>
            <person name="Op den Camp H."/>
            <person name="Overmann J."/>
            <person name="Amann R."/>
            <person name="Jetten M.S.M."/>
            <person name="Mascher T."/>
            <person name="Medema M.H."/>
            <person name="Devos D.P."/>
            <person name="Kaster A.-K."/>
            <person name="Ovreas L."/>
            <person name="Rohde M."/>
            <person name="Galperin M.Y."/>
            <person name="Jogler C."/>
        </authorList>
    </citation>
    <scope>NUCLEOTIDE SEQUENCE [LARGE SCALE GENOMIC DNA]</scope>
    <source>
        <strain evidence="3 4">Pla85_3_4</strain>
    </source>
</reference>
<dbReference type="Pfam" id="PF00496">
    <property type="entry name" value="SBP_bac_5"/>
    <property type="match status" value="1"/>
</dbReference>